<proteinExistence type="predicted"/>
<dbReference type="RefSeq" id="WP_236114362.1">
    <property type="nucleotide sequence ID" value="NZ_JAKGTI010000002.1"/>
</dbReference>
<organism evidence="2 3">
    <name type="scientific">Maritalea mediterranea</name>
    <dbReference type="NCBI Taxonomy" id="2909667"/>
    <lineage>
        <taxon>Bacteria</taxon>
        <taxon>Pseudomonadati</taxon>
        <taxon>Pseudomonadota</taxon>
        <taxon>Alphaproteobacteria</taxon>
        <taxon>Hyphomicrobiales</taxon>
        <taxon>Devosiaceae</taxon>
        <taxon>Maritalea</taxon>
    </lineage>
</organism>
<name>A0ABS9EBJ4_9HYPH</name>
<reference evidence="2 3" key="1">
    <citation type="submission" date="2022-01" db="EMBL/GenBank/DDBJ databases">
        <title>Maritalea mediterranea sp. nov., isolated from marine plastic residues from the Malva-rosa beach (Valencia, Spain).</title>
        <authorList>
            <person name="Vidal-Verdu A."/>
            <person name="Molina-Menor E."/>
            <person name="Pascual J."/>
            <person name="Pereto J."/>
            <person name="Porcar M."/>
        </authorList>
    </citation>
    <scope>NUCLEOTIDE SEQUENCE [LARGE SCALE GENOMIC DNA]</scope>
    <source>
        <strain evidence="2 3">P4.10X</strain>
    </source>
</reference>
<sequence>MFVSKFFFLLKQLLSEIWVRLTAFSLLAVMTALAAIALRPFLPESWLWGLSGQSVETILNIIASSMLAVSTFSLGIMANAMTGAAQSTTPRATQLLLGDKTSQNVLTTFLGAFIFALVGIIALHMGVYDEGGRMVLLVTTIIILVIILASFIRWIDLLRVFGRIPDTLDRVEKATLTTLENWQVDPHLGCNPYREGELKTADWTPIHAPNSQFVQHVDLKALNEFAQEHNARILVAAQPGAFACPTMPLAWSSKKLENDEVDKILSRFHLANERTFAQDPELGFIILAETGARALSAAINDPGTAIDCLNRGQRILLQFEPEGFDSPDYEHLWISPVPLEKILKSLFTAIMRDGAEVFEVQATIVRCIEDLLAANKHLFFEPLQPLIRKHIDYIEAGSLLNDEKQDLLARLKKLQ</sequence>
<accession>A0ABS9EBJ4</accession>
<dbReference type="Pfam" id="PF10011">
    <property type="entry name" value="DUF2254"/>
    <property type="match status" value="1"/>
</dbReference>
<feature type="transmembrane region" description="Helical" evidence="1">
    <location>
        <begin position="134"/>
        <end position="155"/>
    </location>
</feature>
<comment type="caution">
    <text evidence="2">The sequence shown here is derived from an EMBL/GenBank/DDBJ whole genome shotgun (WGS) entry which is preliminary data.</text>
</comment>
<keyword evidence="1" id="KW-0812">Transmembrane</keyword>
<dbReference type="EMBL" id="JAKGTI010000002">
    <property type="protein sequence ID" value="MCF4098793.1"/>
    <property type="molecule type" value="Genomic_DNA"/>
</dbReference>
<gene>
    <name evidence="2" type="ORF">L1I42_09880</name>
</gene>
<protein>
    <submittedName>
        <fullName evidence="2">DUF2254 domain-containing protein</fullName>
    </submittedName>
</protein>
<dbReference type="Proteomes" id="UP001201217">
    <property type="component" value="Unassembled WGS sequence"/>
</dbReference>
<evidence type="ECO:0000313" key="2">
    <source>
        <dbReference type="EMBL" id="MCF4098793.1"/>
    </source>
</evidence>
<feature type="transmembrane region" description="Helical" evidence="1">
    <location>
        <begin position="58"/>
        <end position="84"/>
    </location>
</feature>
<keyword evidence="3" id="KW-1185">Reference proteome</keyword>
<keyword evidence="1" id="KW-0472">Membrane</keyword>
<evidence type="ECO:0000256" key="1">
    <source>
        <dbReference type="SAM" id="Phobius"/>
    </source>
</evidence>
<keyword evidence="1" id="KW-1133">Transmembrane helix</keyword>
<feature type="transmembrane region" description="Helical" evidence="1">
    <location>
        <begin position="21"/>
        <end position="38"/>
    </location>
</feature>
<feature type="transmembrane region" description="Helical" evidence="1">
    <location>
        <begin position="105"/>
        <end position="128"/>
    </location>
</feature>
<dbReference type="InterPro" id="IPR018723">
    <property type="entry name" value="DUF2254_membrane"/>
</dbReference>
<evidence type="ECO:0000313" key="3">
    <source>
        <dbReference type="Proteomes" id="UP001201217"/>
    </source>
</evidence>